<evidence type="ECO:0000313" key="2">
    <source>
        <dbReference type="EnsemblMetazoa" id="CLYHEMP021462.1"/>
    </source>
</evidence>
<keyword evidence="1" id="KW-0812">Transmembrane</keyword>
<feature type="transmembrane region" description="Helical" evidence="1">
    <location>
        <begin position="145"/>
        <end position="163"/>
    </location>
</feature>
<dbReference type="EnsemblMetazoa" id="CLYHEMT021462.1">
    <property type="protein sequence ID" value="CLYHEMP021462.1"/>
    <property type="gene ID" value="CLYHEMG021462"/>
</dbReference>
<dbReference type="AlphaFoldDB" id="A0A7M5XF77"/>
<evidence type="ECO:0000256" key="1">
    <source>
        <dbReference type="SAM" id="Phobius"/>
    </source>
</evidence>
<name>A0A7M5XF77_9CNID</name>
<keyword evidence="1" id="KW-0472">Membrane</keyword>
<dbReference type="Proteomes" id="UP000594262">
    <property type="component" value="Unplaced"/>
</dbReference>
<accession>A0A7M5XF77</accession>
<reference evidence="2" key="1">
    <citation type="submission" date="2021-01" db="UniProtKB">
        <authorList>
            <consortium name="EnsemblMetazoa"/>
        </authorList>
    </citation>
    <scope>IDENTIFICATION</scope>
</reference>
<keyword evidence="3" id="KW-1185">Reference proteome</keyword>
<dbReference type="OrthoDB" id="5986691at2759"/>
<organism evidence="2 3">
    <name type="scientific">Clytia hemisphaerica</name>
    <dbReference type="NCBI Taxonomy" id="252671"/>
    <lineage>
        <taxon>Eukaryota</taxon>
        <taxon>Metazoa</taxon>
        <taxon>Cnidaria</taxon>
        <taxon>Hydrozoa</taxon>
        <taxon>Hydroidolina</taxon>
        <taxon>Leptothecata</taxon>
        <taxon>Obeliida</taxon>
        <taxon>Clytiidae</taxon>
        <taxon>Clytia</taxon>
    </lineage>
</organism>
<evidence type="ECO:0008006" key="4">
    <source>
        <dbReference type="Google" id="ProtNLM"/>
    </source>
</evidence>
<keyword evidence="1" id="KW-1133">Transmembrane helix</keyword>
<evidence type="ECO:0000313" key="3">
    <source>
        <dbReference type="Proteomes" id="UP000594262"/>
    </source>
</evidence>
<protein>
    <recommendedName>
        <fullName evidence="4">Fibronectin type-III domain-containing protein</fullName>
    </recommendedName>
</protein>
<proteinExistence type="predicted"/>
<sequence length="164" mass="18709">MKSEPGNGKCLHPGRNTIPCTSTTPVCPCKEKFFRVLEEKSSPGTHCYQAGRINKLRYSNFTDGSVRLTWDVPYYRTGYRPTFLITIDGKASTQKVTRLNFPKSNYTRHYKIQVVTQVKVGEKIYQGDGYTKTITVYKERVSGAILSKPPFYLLLFAVAFIFIM</sequence>